<name>A0A0P8CDR1_9EURY</name>
<comment type="caution">
    <text evidence="1">The sequence shown here is derived from an EMBL/GenBank/DDBJ whole genome shotgun (WGS) entry which is preliminary data.</text>
</comment>
<evidence type="ECO:0000313" key="2">
    <source>
        <dbReference type="Proteomes" id="UP000050360"/>
    </source>
</evidence>
<dbReference type="EMBL" id="LKCM01000019">
    <property type="protein sequence ID" value="KPQ45169.1"/>
    <property type="molecule type" value="Genomic_DNA"/>
</dbReference>
<dbReference type="GO" id="GO:0004049">
    <property type="term" value="F:anthranilate synthase activity"/>
    <property type="evidence" value="ECO:0007669"/>
    <property type="project" value="UniProtKB-EC"/>
</dbReference>
<protein>
    <submittedName>
        <fullName evidence="1">Anthranilate synthase, component I</fullName>
        <ecNumber evidence="1">4.1.3.27</ecNumber>
    </submittedName>
</protein>
<dbReference type="Proteomes" id="UP000050360">
    <property type="component" value="Unassembled WGS sequence"/>
</dbReference>
<dbReference type="AlphaFoldDB" id="A0A0P8CDR1"/>
<proteinExistence type="predicted"/>
<accession>A0A0P8CDR1</accession>
<reference evidence="1 2" key="1">
    <citation type="submission" date="2015-09" db="EMBL/GenBank/DDBJ databases">
        <title>A metagenomics-based metabolic model of nitrate-dependent anaerobic oxidation of methane by Methanoperedens-like archaea.</title>
        <authorList>
            <person name="Arshad A."/>
            <person name="Speth D.R."/>
            <person name="De Graaf R.M."/>
            <person name="Op Den Camp H.J."/>
            <person name="Jetten M.S."/>
            <person name="Welte C.U."/>
        </authorList>
    </citation>
    <scope>NUCLEOTIDE SEQUENCE [LARGE SCALE GENOMIC DNA]</scope>
</reference>
<dbReference type="EC" id="4.1.3.27" evidence="1"/>
<sequence length="80" mass="9093">MKFDIGEEEFIRLAEDRPAIIQLKAKVNADCSPLELYASLDKKCAYLLESVEKEKKACQVLICGFTTRCHSYGKEPHNIT</sequence>
<gene>
    <name evidence="1" type="ORF">MPEBLZ_00252</name>
</gene>
<organism evidence="1 2">
    <name type="scientific">Candidatus Methanoperedens nitratireducens</name>
    <dbReference type="NCBI Taxonomy" id="1392998"/>
    <lineage>
        <taxon>Archaea</taxon>
        <taxon>Methanobacteriati</taxon>
        <taxon>Methanobacteriota</taxon>
        <taxon>Stenosarchaea group</taxon>
        <taxon>Methanomicrobia</taxon>
        <taxon>Methanosarcinales</taxon>
        <taxon>ANME-2 cluster</taxon>
        <taxon>Candidatus Methanoperedentaceae</taxon>
        <taxon>Candidatus Methanoperedens</taxon>
    </lineage>
</organism>
<keyword evidence="1" id="KW-0456">Lyase</keyword>
<evidence type="ECO:0000313" key="1">
    <source>
        <dbReference type="EMBL" id="KPQ45169.1"/>
    </source>
</evidence>